<dbReference type="Pfam" id="PF15072">
    <property type="entry name" value="HROB"/>
    <property type="match status" value="1"/>
</dbReference>
<name>A0A1V9ZT40_ACHHY</name>
<protein>
    <recommendedName>
        <fullName evidence="2">Homologous recombination OB-fold protein OB-fold domain-containing protein</fullName>
    </recommendedName>
</protein>
<accession>A0A1V9ZT40</accession>
<dbReference type="GO" id="GO:0000725">
    <property type="term" value="P:recombinational repair"/>
    <property type="evidence" value="ECO:0007669"/>
    <property type="project" value="InterPro"/>
</dbReference>
<reference evidence="3 4" key="1">
    <citation type="journal article" date="2014" name="Genome Biol. Evol.">
        <title>The secreted proteins of Achlya hypogyna and Thraustotheca clavata identify the ancestral oomycete secretome and reveal gene acquisitions by horizontal gene transfer.</title>
        <authorList>
            <person name="Misner I."/>
            <person name="Blouin N."/>
            <person name="Leonard G."/>
            <person name="Richards T.A."/>
            <person name="Lane C.E."/>
        </authorList>
    </citation>
    <scope>NUCLEOTIDE SEQUENCE [LARGE SCALE GENOMIC DNA]</scope>
    <source>
        <strain evidence="3 4">ATCC 48635</strain>
    </source>
</reference>
<feature type="region of interest" description="Disordered" evidence="1">
    <location>
        <begin position="245"/>
        <end position="275"/>
    </location>
</feature>
<sequence length="348" mass="38039">MTCVGTPMRKINGPLSDLWRKRHQNMQHDNGGVHTMQLLENTDFEHGPWIEMCQYAGLDAKEGHINGGIDLSRLPINTEQIAMGFQSSGVVEQNLLLLIQTSKYIEEEIIATFHDPLGTIEGYFHRDVVNAIGVALVKDTGIILRNVTVFMPVERRQQFLNICSGNIVRIFPATNAHEDEVAAFHRDVGDPFDVLEDSSLATTTSADLMLMTQRQVIQRASHAPLPEAAKKGKPRGKWAWKNFAPRKKAAKASPAPSGSSEGESPVVAAPLPPPRTTWAPAKRVLPMASPPPALAPPDAGGTQYESGIEMTVPSEDELPSVVAKPRLTVSFTQASATDLLDEALEDDW</sequence>
<dbReference type="AlphaFoldDB" id="A0A1V9ZT40"/>
<dbReference type="OrthoDB" id="21443at2759"/>
<gene>
    <name evidence="3" type="ORF">ACHHYP_01744</name>
</gene>
<dbReference type="STRING" id="1202772.A0A1V9ZT40"/>
<organism evidence="3 4">
    <name type="scientific">Achlya hypogyna</name>
    <name type="common">Oomycete</name>
    <name type="synonym">Protoachlya hypogyna</name>
    <dbReference type="NCBI Taxonomy" id="1202772"/>
    <lineage>
        <taxon>Eukaryota</taxon>
        <taxon>Sar</taxon>
        <taxon>Stramenopiles</taxon>
        <taxon>Oomycota</taxon>
        <taxon>Saprolegniomycetes</taxon>
        <taxon>Saprolegniales</taxon>
        <taxon>Achlyaceae</taxon>
        <taxon>Achlya</taxon>
    </lineage>
</organism>
<dbReference type="PANTHER" id="PTHR14523:SF1">
    <property type="entry name" value="HOMOLOGOUS RECOMBINATION OB-FOLD PROTEIN"/>
    <property type="match status" value="1"/>
</dbReference>
<feature type="compositionally biased region" description="Low complexity" evidence="1">
    <location>
        <begin position="251"/>
        <end position="268"/>
    </location>
</feature>
<proteinExistence type="predicted"/>
<dbReference type="PANTHER" id="PTHR14523">
    <property type="entry name" value="UNCHARACTERIZED PROTEIN C17ORF53 HOMOLOG"/>
    <property type="match status" value="1"/>
</dbReference>
<dbReference type="EMBL" id="JNBR01000013">
    <property type="protein sequence ID" value="OQS01188.1"/>
    <property type="molecule type" value="Genomic_DNA"/>
</dbReference>
<dbReference type="InterPro" id="IPR028045">
    <property type="entry name" value="HROB"/>
</dbReference>
<comment type="caution">
    <text evidence="3">The sequence shown here is derived from an EMBL/GenBank/DDBJ whole genome shotgun (WGS) entry which is preliminary data.</text>
</comment>
<evidence type="ECO:0000259" key="2">
    <source>
        <dbReference type="Pfam" id="PF15072"/>
    </source>
</evidence>
<evidence type="ECO:0000313" key="4">
    <source>
        <dbReference type="Proteomes" id="UP000243579"/>
    </source>
</evidence>
<evidence type="ECO:0000313" key="3">
    <source>
        <dbReference type="EMBL" id="OQS01188.1"/>
    </source>
</evidence>
<feature type="domain" description="Homologous recombination OB-fold protein OB-fold" evidence="2">
    <location>
        <begin position="95"/>
        <end position="173"/>
    </location>
</feature>
<evidence type="ECO:0000256" key="1">
    <source>
        <dbReference type="SAM" id="MobiDB-lite"/>
    </source>
</evidence>
<dbReference type="Proteomes" id="UP000243579">
    <property type="component" value="Unassembled WGS sequence"/>
</dbReference>
<keyword evidence="4" id="KW-1185">Reference proteome</keyword>
<dbReference type="InterPro" id="IPR058570">
    <property type="entry name" value="HROB_OB"/>
</dbReference>